<evidence type="ECO:0000313" key="1">
    <source>
        <dbReference type="EMBL" id="MCI4395071.1"/>
    </source>
</evidence>
<keyword evidence="2" id="KW-1185">Reference proteome</keyword>
<gene>
    <name evidence="1" type="ORF">PGIGA_G00176160</name>
</gene>
<proteinExistence type="predicted"/>
<accession>A0ACC5XVD5</accession>
<evidence type="ECO:0000313" key="2">
    <source>
        <dbReference type="Proteomes" id="UP000829447"/>
    </source>
</evidence>
<dbReference type="EMBL" id="CM040481">
    <property type="protein sequence ID" value="MCI4395071.1"/>
    <property type="molecule type" value="Genomic_DNA"/>
</dbReference>
<sequence length="1713" mass="189784">MEDRDRSRSPSRRTSKVEQVVGRWLRRSRESTSRERVLDDDGRGADASPQEQRNCPVRVTVQIPLDPDLKSHGFTVSTHTPAQVEEVVAGGPADGKLLPGDQLVKINTVAVDDLSTEQAADVIKECQDTVTMTVLRITVGPKSSFITPEKRAKLKSNPVKVRFAEEVVVNGHSQGNSLLFLPNVLKVYLENGQTKAFKFEPKTTVKDIVMTLKEKLSISRIEHFSLVLEQQYSIAKLFLLHEDELIQEVVQKRETHDYRCLFRVCFMPKYPQELLEEDPVAFEYLYLQSVSDVLQERFAVEMKCNTALRLAALHIQERLSSTGQSPKTPLKTVMKDWGIESFVSSTLLKNMREKDLRKAISLHMKKILLQEHKHKAMTVNQARLNYLSEMSELKSYGGKSFSATMMLQDRESTVSLLVGAQYGVSQVINHKLSIMTTLTEFSSITRVELLMESESVSLVKIYMQDIKPITLLLESVPAKDLSCLVAGYCKVFIDPQICVFPWTVESKSHRISAEEGYVSRCCSDSEDSEVDALLVHATSPTQTDLPISLVNSQVVGQEEEKANTEGEEDVEDKSEKESVENGAGETKKVRLEEQETVAENDTVETKEIEQEAKEEEPPCVIIVEDPPSEASDSFHTDSRFVTSMSSDSMDALEEDDFLTYFSTNCVSQLNVRDHYLHVDTHAPCPSQLDCQDSDFNDELCSIDFPANDDEFLCLAALSSIAECLPSPTEASEDEYSEQGVDEDEQEAPEDVFESIEPPQGECVFTFNQGDAQQYYNICSNVTPDSSHVHARTASPHHTHEKNKEEEERATEPVPILLPPPGFGDSSSDDEFFDAQERLIPEEPLSAPMPKERSRDSSVMKRTLSLSNIGVSAGERKKREGESKKRERKDKGKLKTETRNEVARFRKRSRKRRSYLETEHTSLVSFPEKDRTKNYNQIPNHWLGPRHLSESHLDGLSDQSSCPTVSSLTNAEGEPAQMESKPITPSKPSESGTYHLLHGNKISKASQRKQQVILMEPDSMEFKSVTEIMSTASPAIVAVRTSTEPKVKGNITSNADGLEEEGAVGGFVERLLDGHLFFGTPSRDYGDDALLVKVNDQESLIEGPSQEPLQRKKSCSLPRLDQTSASSSLCLTVPTISFTQNPSMDRLDAESLEMDIQKCSIEPTERTRSQSMSAVSDSSGLFCLTRHLFPQTEPVVCTKEPHSGDTDSSGYPFTKELSSTVSPGPLTQGYIFAQCSSGILGRLSASTLRGKIQNLPLYLSRSQEVLASNSSLVDIAKPARRFSEDMTTTEVKSEEVTEVVEEFGEVVCNNSYVEREQKAEPEEPSWPPKSPSSLKSVDPVKISPSSLVVTTQNLNGPWSVVTSQEISRLQAGSRPLVGAHSQPLTNCEPKPNNTQPQALPGPNLHAKPDLTCSSMLASVCETVIESAETPMEVCGCQSAYTNCFSSVLDNGSFDDELTVYEFSCRTQQSMRDRVALVTSIPPSSLSGSSSSFSPSSPLPAFSRVVLPPSSSTELGPLLSPLDTPDCFLSDPHGDAITSLLAQHYPLPPTGFLALQRDVDTLLTVLDGAMKDQDCIQEHPRDKCADHFSENKRRLHVEARGFLAGCQQVVKAGQTPAETLQALADSFHSLVHLTAVCLSFSSCQRCQERHSQTLSGLADVAQTYQEFARAAERLGMATERRTCHELSIKLLARQCTALTTSVFCLTQLFRTLTAL</sequence>
<name>A0ACC5XVD5_PANGG</name>
<comment type="caution">
    <text evidence="1">The sequence shown here is derived from an EMBL/GenBank/DDBJ whole genome shotgun (WGS) entry which is preliminary data.</text>
</comment>
<organism evidence="1 2">
    <name type="scientific">Pangasianodon gigas</name>
    <name type="common">Mekong giant catfish</name>
    <name type="synonym">Pangasius gigas</name>
    <dbReference type="NCBI Taxonomy" id="30993"/>
    <lineage>
        <taxon>Eukaryota</taxon>
        <taxon>Metazoa</taxon>
        <taxon>Chordata</taxon>
        <taxon>Craniata</taxon>
        <taxon>Vertebrata</taxon>
        <taxon>Euteleostomi</taxon>
        <taxon>Actinopterygii</taxon>
        <taxon>Neopterygii</taxon>
        <taxon>Teleostei</taxon>
        <taxon>Ostariophysi</taxon>
        <taxon>Siluriformes</taxon>
        <taxon>Pangasiidae</taxon>
        <taxon>Pangasianodon</taxon>
    </lineage>
</organism>
<reference evidence="1 2" key="1">
    <citation type="journal article" date="2022" name="bioRxiv">
        <title>An ancient truncated duplication of the anti-Mullerian hormone receptor type 2 gene is a potential conserved master sex determinant in the Pangasiidae catfish family.</title>
        <authorList>
            <person name="Wen M."/>
            <person name="Pan Q."/>
            <person name="Jouanno E."/>
            <person name="Montfort J."/>
            <person name="Zahm M."/>
            <person name="Cabau C."/>
            <person name="Klopp C."/>
            <person name="Iampietro C."/>
            <person name="Roques C."/>
            <person name="Bouchez O."/>
            <person name="Castinel A."/>
            <person name="Donnadieu C."/>
            <person name="Parrinello H."/>
            <person name="Poncet C."/>
            <person name="Belmonte E."/>
            <person name="Gautier V."/>
            <person name="Avarre J.-C."/>
            <person name="Dugue R."/>
            <person name="Gustiano R."/>
            <person name="Ha T.T.T."/>
            <person name="Campet M."/>
            <person name="Sriphairoj K."/>
            <person name="Ribolli J."/>
            <person name="de Almeida F.L."/>
            <person name="Desvignes T."/>
            <person name="Postlethwait J.H."/>
            <person name="Bucao C.F."/>
            <person name="Robinson-Rechavi M."/>
            <person name="Bobe J."/>
            <person name="Herpin A."/>
            <person name="Guiguen Y."/>
        </authorList>
    </citation>
    <scope>NUCLEOTIDE SEQUENCE [LARGE SCALE GENOMIC DNA]</scope>
    <source>
        <strain evidence="1">YG-Dec2019</strain>
    </source>
</reference>
<dbReference type="Proteomes" id="UP000829447">
    <property type="component" value="Linkage Group LG28"/>
</dbReference>
<protein>
    <submittedName>
        <fullName evidence="1">Uncharacterized protein</fullName>
    </submittedName>
</protein>